<sequence length="72" mass="7953">MVAPLGLYGLVSNPCWRPLTRWLPPPLPAAVALRHPYPPMISVAPFSKRLPAAWQPYPMISVAPFSSRGIFV</sequence>
<evidence type="ECO:0000313" key="2">
    <source>
        <dbReference type="Proteomes" id="UP000187203"/>
    </source>
</evidence>
<name>A0A1R3HZH4_9ROSI</name>
<reference evidence="2" key="1">
    <citation type="submission" date="2013-09" db="EMBL/GenBank/DDBJ databases">
        <title>Corchorus olitorius genome sequencing.</title>
        <authorList>
            <person name="Alam M."/>
            <person name="Haque M.S."/>
            <person name="Islam M.S."/>
            <person name="Emdad E.M."/>
            <person name="Islam M.M."/>
            <person name="Ahmed B."/>
            <person name="Halim A."/>
            <person name="Hossen Q.M.M."/>
            <person name="Hossain M.Z."/>
            <person name="Ahmed R."/>
            <person name="Khan M.M."/>
            <person name="Islam R."/>
            <person name="Rashid M.M."/>
            <person name="Khan S.A."/>
            <person name="Rahman M.S."/>
            <person name="Alam M."/>
            <person name="Yahiya A.S."/>
            <person name="Khan M.S."/>
            <person name="Azam M.S."/>
            <person name="Haque T."/>
            <person name="Lashkar M.Z.H."/>
            <person name="Akhand A.I."/>
            <person name="Morshed G."/>
            <person name="Roy S."/>
            <person name="Uddin K.S."/>
            <person name="Rabeya T."/>
            <person name="Hossain A.S."/>
            <person name="Chowdhury A."/>
            <person name="Snigdha A.R."/>
            <person name="Mortoza M.S."/>
            <person name="Matin S.A."/>
            <person name="Hoque S.M.E."/>
            <person name="Islam M.K."/>
            <person name="Roy D.K."/>
            <person name="Haider R."/>
            <person name="Moosa M.M."/>
            <person name="Elias S.M."/>
            <person name="Hasan A.M."/>
            <person name="Jahan S."/>
            <person name="Shafiuddin M."/>
            <person name="Mahmood N."/>
            <person name="Shommy N.S."/>
        </authorList>
    </citation>
    <scope>NUCLEOTIDE SEQUENCE [LARGE SCALE GENOMIC DNA]</scope>
    <source>
        <strain evidence="2">cv. O-4</strain>
    </source>
</reference>
<dbReference type="Proteomes" id="UP000187203">
    <property type="component" value="Unassembled WGS sequence"/>
</dbReference>
<gene>
    <name evidence="1" type="ORF">COLO4_25924</name>
</gene>
<dbReference type="AlphaFoldDB" id="A0A1R3HZH4"/>
<organism evidence="1 2">
    <name type="scientific">Corchorus olitorius</name>
    <dbReference type="NCBI Taxonomy" id="93759"/>
    <lineage>
        <taxon>Eukaryota</taxon>
        <taxon>Viridiplantae</taxon>
        <taxon>Streptophyta</taxon>
        <taxon>Embryophyta</taxon>
        <taxon>Tracheophyta</taxon>
        <taxon>Spermatophyta</taxon>
        <taxon>Magnoliopsida</taxon>
        <taxon>eudicotyledons</taxon>
        <taxon>Gunneridae</taxon>
        <taxon>Pentapetalae</taxon>
        <taxon>rosids</taxon>
        <taxon>malvids</taxon>
        <taxon>Malvales</taxon>
        <taxon>Malvaceae</taxon>
        <taxon>Grewioideae</taxon>
        <taxon>Apeibeae</taxon>
        <taxon>Corchorus</taxon>
    </lineage>
</organism>
<dbReference type="OrthoDB" id="947566at2759"/>
<dbReference type="EMBL" id="AWUE01019186">
    <property type="protein sequence ID" value="OMO75720.1"/>
    <property type="molecule type" value="Genomic_DNA"/>
</dbReference>
<proteinExistence type="predicted"/>
<accession>A0A1R3HZH4</accession>
<keyword evidence="2" id="KW-1185">Reference proteome</keyword>
<protein>
    <submittedName>
        <fullName evidence="1">Uncharacterized protein</fullName>
    </submittedName>
</protein>
<comment type="caution">
    <text evidence="1">The sequence shown here is derived from an EMBL/GenBank/DDBJ whole genome shotgun (WGS) entry which is preliminary data.</text>
</comment>
<evidence type="ECO:0000313" key="1">
    <source>
        <dbReference type="EMBL" id="OMO75720.1"/>
    </source>
</evidence>